<dbReference type="AlphaFoldDB" id="A1WM60"/>
<dbReference type="HOGENOM" id="CLU_060077_10_5_4"/>
<dbReference type="RefSeq" id="WP_011810713.1">
    <property type="nucleotide sequence ID" value="NC_008786.1"/>
</dbReference>
<dbReference type="InterPro" id="IPR009061">
    <property type="entry name" value="DNA-bd_dom_put_sf"/>
</dbReference>
<accession>A1WM60</accession>
<dbReference type="EMBL" id="CP000542">
    <property type="protein sequence ID" value="ABM58717.1"/>
    <property type="molecule type" value="Genomic_DNA"/>
</dbReference>
<protein>
    <submittedName>
        <fullName evidence="3">Putative transcriptional regulator, MerR family</fullName>
    </submittedName>
</protein>
<dbReference type="GO" id="GO:0003700">
    <property type="term" value="F:DNA-binding transcription factor activity"/>
    <property type="evidence" value="ECO:0007669"/>
    <property type="project" value="InterPro"/>
</dbReference>
<dbReference type="eggNOG" id="COG0789">
    <property type="taxonomic scope" value="Bacteria"/>
</dbReference>
<dbReference type="InterPro" id="IPR000551">
    <property type="entry name" value="MerR-type_HTH_dom"/>
</dbReference>
<dbReference type="SUPFAM" id="SSF46955">
    <property type="entry name" value="Putative DNA-binding domain"/>
    <property type="match status" value="1"/>
</dbReference>
<evidence type="ECO:0000256" key="1">
    <source>
        <dbReference type="ARBA" id="ARBA00023125"/>
    </source>
</evidence>
<gene>
    <name evidence="3" type="ordered locus">Veis_2984</name>
</gene>
<dbReference type="PROSITE" id="PS50937">
    <property type="entry name" value="HTH_MERR_2"/>
    <property type="match status" value="1"/>
</dbReference>
<keyword evidence="1" id="KW-0238">DNA-binding</keyword>
<evidence type="ECO:0000313" key="4">
    <source>
        <dbReference type="Proteomes" id="UP000000374"/>
    </source>
</evidence>
<evidence type="ECO:0000313" key="3">
    <source>
        <dbReference type="EMBL" id="ABM58717.1"/>
    </source>
</evidence>
<dbReference type="PANTHER" id="PTHR30204:SF92">
    <property type="entry name" value="HTH-TYPE TRANSCRIPTIONAL REGULATOR ZNTR"/>
    <property type="match status" value="1"/>
</dbReference>
<dbReference type="Pfam" id="PF00376">
    <property type="entry name" value="MerR"/>
    <property type="match status" value="1"/>
</dbReference>
<dbReference type="Proteomes" id="UP000000374">
    <property type="component" value="Chromosome"/>
</dbReference>
<evidence type="ECO:0000259" key="2">
    <source>
        <dbReference type="PROSITE" id="PS50937"/>
    </source>
</evidence>
<proteinExistence type="predicted"/>
<feature type="domain" description="HTH merR-type" evidence="2">
    <location>
        <begin position="1"/>
        <end position="53"/>
    </location>
</feature>
<reference evidence="4" key="1">
    <citation type="submission" date="2006-12" db="EMBL/GenBank/DDBJ databases">
        <title>Complete sequence of chromosome 1 of Verminephrobacter eiseniae EF01-2.</title>
        <authorList>
            <person name="Copeland A."/>
            <person name="Lucas S."/>
            <person name="Lapidus A."/>
            <person name="Barry K."/>
            <person name="Detter J.C."/>
            <person name="Glavina del Rio T."/>
            <person name="Dalin E."/>
            <person name="Tice H."/>
            <person name="Pitluck S."/>
            <person name="Chertkov O."/>
            <person name="Brettin T."/>
            <person name="Bruce D."/>
            <person name="Han C."/>
            <person name="Tapia R."/>
            <person name="Gilna P."/>
            <person name="Schmutz J."/>
            <person name="Larimer F."/>
            <person name="Land M."/>
            <person name="Hauser L."/>
            <person name="Kyrpides N."/>
            <person name="Kim E."/>
            <person name="Stahl D."/>
            <person name="Richardson P."/>
        </authorList>
    </citation>
    <scope>NUCLEOTIDE SEQUENCE [LARGE SCALE GENOMIC DNA]</scope>
    <source>
        <strain evidence="4">EF01-2</strain>
    </source>
</reference>
<dbReference type="STRING" id="391735.Veis_2984"/>
<organism evidence="3 4">
    <name type="scientific">Verminephrobacter eiseniae (strain EF01-2)</name>
    <dbReference type="NCBI Taxonomy" id="391735"/>
    <lineage>
        <taxon>Bacteria</taxon>
        <taxon>Pseudomonadati</taxon>
        <taxon>Pseudomonadota</taxon>
        <taxon>Betaproteobacteria</taxon>
        <taxon>Burkholderiales</taxon>
        <taxon>Comamonadaceae</taxon>
        <taxon>Verminephrobacter</taxon>
    </lineage>
</organism>
<dbReference type="InterPro" id="IPR047057">
    <property type="entry name" value="MerR_fam"/>
</dbReference>
<dbReference type="PANTHER" id="PTHR30204">
    <property type="entry name" value="REDOX-CYCLING DRUG-SENSING TRANSCRIPTIONAL ACTIVATOR SOXR"/>
    <property type="match status" value="1"/>
</dbReference>
<dbReference type="GeneID" id="76463980"/>
<dbReference type="PRINTS" id="PR00040">
    <property type="entry name" value="HTHMERR"/>
</dbReference>
<sequence>MRIGELGQATSVDIETIRYYEKTGLLPDPVHSHNGYRAYSQAHLDRRGVRNSS</sequence>
<dbReference type="Gene3D" id="1.10.1660.10">
    <property type="match status" value="1"/>
</dbReference>
<keyword evidence="4" id="KW-1185">Reference proteome</keyword>
<dbReference type="GO" id="GO:0003677">
    <property type="term" value="F:DNA binding"/>
    <property type="evidence" value="ECO:0007669"/>
    <property type="project" value="UniProtKB-KW"/>
</dbReference>
<dbReference type="KEGG" id="vei:Veis_2984"/>
<dbReference type="SMART" id="SM00422">
    <property type="entry name" value="HTH_MERR"/>
    <property type="match status" value="1"/>
</dbReference>
<name>A1WM60_VEREI</name>